<proteinExistence type="predicted"/>
<accession>R0JP39</accession>
<dbReference type="EMBL" id="KB743377">
    <property type="protein sequence ID" value="EOA99115.1"/>
    <property type="molecule type" value="Genomic_DNA"/>
</dbReference>
<name>R0JP39_ANAPL</name>
<sequence length="131" mass="14580">MPCSEEDDAESLMEVSEVCVFRKTSQESKAHGISCTSALCPNLPLLKEKKNAKYIHECTFHLFPYSPLKDPPVRACSAKTLENAIFHWKNSIVFSQHCPAWKAPALPWAVLTATTSIQPLGHQTRLKARSG</sequence>
<evidence type="ECO:0000313" key="1">
    <source>
        <dbReference type="EMBL" id="EOA99115.1"/>
    </source>
</evidence>
<protein>
    <submittedName>
        <fullName evidence="1">Uncharacterized protein</fullName>
    </submittedName>
</protein>
<dbReference type="AlphaFoldDB" id="R0JP39"/>
<dbReference type="Proteomes" id="UP000296049">
    <property type="component" value="Unassembled WGS sequence"/>
</dbReference>
<reference evidence="2" key="1">
    <citation type="journal article" date="2013" name="Nat. Genet.">
        <title>The duck genome and transcriptome provide insight into an avian influenza virus reservoir species.</title>
        <authorList>
            <person name="Huang Y."/>
            <person name="Li Y."/>
            <person name="Burt D.W."/>
            <person name="Chen H."/>
            <person name="Zhang Y."/>
            <person name="Qian W."/>
            <person name="Kim H."/>
            <person name="Gan S."/>
            <person name="Zhao Y."/>
            <person name="Li J."/>
            <person name="Yi K."/>
            <person name="Feng H."/>
            <person name="Zhu P."/>
            <person name="Li B."/>
            <person name="Liu Q."/>
            <person name="Fairley S."/>
            <person name="Magor K.E."/>
            <person name="Du Z."/>
            <person name="Hu X."/>
            <person name="Goodman L."/>
            <person name="Tafer H."/>
            <person name="Vignal A."/>
            <person name="Lee T."/>
            <person name="Kim K.W."/>
            <person name="Sheng Z."/>
            <person name="An Y."/>
            <person name="Searle S."/>
            <person name="Herrero J."/>
            <person name="Groenen M.A."/>
            <person name="Crooijmans R.P."/>
            <person name="Faraut T."/>
            <person name="Cai Q."/>
            <person name="Webster R.G."/>
            <person name="Aldridge J.R."/>
            <person name="Warren W.C."/>
            <person name="Bartschat S."/>
            <person name="Kehr S."/>
            <person name="Marz M."/>
            <person name="Stadler P.F."/>
            <person name="Smith J."/>
            <person name="Kraus R.H."/>
            <person name="Zhao Y."/>
            <person name="Ren L."/>
            <person name="Fei J."/>
            <person name="Morisson M."/>
            <person name="Kaiser P."/>
            <person name="Griffin D.K."/>
            <person name="Rao M."/>
            <person name="Pitel F."/>
            <person name="Wang J."/>
            <person name="Li N."/>
        </authorList>
    </citation>
    <scope>NUCLEOTIDE SEQUENCE [LARGE SCALE GENOMIC DNA]</scope>
</reference>
<keyword evidence="2" id="KW-1185">Reference proteome</keyword>
<evidence type="ECO:0000313" key="2">
    <source>
        <dbReference type="Proteomes" id="UP000296049"/>
    </source>
</evidence>
<gene>
    <name evidence="1" type="ORF">Anapl_17632</name>
</gene>
<organism evidence="1 2">
    <name type="scientific">Anas platyrhynchos</name>
    <name type="common">Mallard</name>
    <name type="synonym">Anas boschas</name>
    <dbReference type="NCBI Taxonomy" id="8839"/>
    <lineage>
        <taxon>Eukaryota</taxon>
        <taxon>Metazoa</taxon>
        <taxon>Chordata</taxon>
        <taxon>Craniata</taxon>
        <taxon>Vertebrata</taxon>
        <taxon>Euteleostomi</taxon>
        <taxon>Archelosauria</taxon>
        <taxon>Archosauria</taxon>
        <taxon>Dinosauria</taxon>
        <taxon>Saurischia</taxon>
        <taxon>Theropoda</taxon>
        <taxon>Coelurosauria</taxon>
        <taxon>Aves</taxon>
        <taxon>Neognathae</taxon>
        <taxon>Galloanserae</taxon>
        <taxon>Anseriformes</taxon>
        <taxon>Anatidae</taxon>
        <taxon>Anatinae</taxon>
        <taxon>Anas</taxon>
    </lineage>
</organism>